<dbReference type="PRINTS" id="PR00123">
    <property type="entry name" value="ATPASEA"/>
</dbReference>
<evidence type="ECO:0000256" key="7">
    <source>
        <dbReference type="ARBA" id="ARBA00022781"/>
    </source>
</evidence>
<dbReference type="AlphaFoldDB" id="A0A395M083"/>
<dbReference type="NCBIfam" id="TIGR01131">
    <property type="entry name" value="ATP_synt_6_or_A"/>
    <property type="match status" value="1"/>
</dbReference>
<accession>A0A395M083</accession>
<feature type="transmembrane region" description="Helical" evidence="12">
    <location>
        <begin position="78"/>
        <end position="98"/>
    </location>
</feature>
<dbReference type="InterPro" id="IPR023011">
    <property type="entry name" value="ATP_synth_F0_asu_AS"/>
</dbReference>
<evidence type="ECO:0000313" key="14">
    <source>
        <dbReference type="EMBL" id="RFM24177.1"/>
    </source>
</evidence>
<dbReference type="PANTHER" id="PTHR11410:SF0">
    <property type="entry name" value="ATP SYNTHASE SUBUNIT A"/>
    <property type="match status" value="1"/>
</dbReference>
<evidence type="ECO:0000256" key="12">
    <source>
        <dbReference type="HAMAP-Rule" id="MF_01393"/>
    </source>
</evidence>
<keyword evidence="8 12" id="KW-1133">Transmembrane helix</keyword>
<name>A0A395M083_9BACT</name>
<evidence type="ECO:0000313" key="15">
    <source>
        <dbReference type="Proteomes" id="UP000266389"/>
    </source>
</evidence>
<evidence type="ECO:0000256" key="5">
    <source>
        <dbReference type="ARBA" id="ARBA00022547"/>
    </source>
</evidence>
<dbReference type="InterPro" id="IPR045083">
    <property type="entry name" value="ATP_synth_F0_asu_bact/mt"/>
</dbReference>
<keyword evidence="11 12" id="KW-0066">ATP synthesis</keyword>
<keyword evidence="10 12" id="KW-0472">Membrane</keyword>
<dbReference type="InterPro" id="IPR000568">
    <property type="entry name" value="ATP_synth_F0_asu"/>
</dbReference>
<sequence length="302" mass="33658">MYTLRYIFVVLLFIISATTLRASEPKAESDNGKLDVMHHVLDAHTLELEPFGEIHLPKFPPIQIGNFTIDLSPTRHTVMMWIASLLLVVVMVSVGNYYKAMKTPQAPEGLANVVEVVVQFIRDDVARPNIGPHYERFLPYLLTVFFFILFCNLLGLVPFAATATGNIAVTMTLASFTFVLTQYAGIRENGVRGWLAHLTGGAPPALWPIMIPVEIISMFVRPFALTMRLFANMTAGHIVIIVLISLIFIFKSFAVAPVSVLFTMAIYCLEIFVAFMQAYIFTMLSSVFIGLAMQHEHSEGGH</sequence>
<evidence type="ECO:0000256" key="4">
    <source>
        <dbReference type="ARBA" id="ARBA00022519"/>
    </source>
</evidence>
<dbReference type="PANTHER" id="PTHR11410">
    <property type="entry name" value="ATP SYNTHASE SUBUNIT A"/>
    <property type="match status" value="1"/>
</dbReference>
<dbReference type="InterPro" id="IPR035908">
    <property type="entry name" value="F0_ATP_A_sf"/>
</dbReference>
<keyword evidence="14" id="KW-0378">Hydrolase</keyword>
<keyword evidence="3 12" id="KW-0813">Transport</keyword>
<keyword evidence="7 12" id="KW-0375">Hydrogen ion transport</keyword>
<reference evidence="14 15" key="1">
    <citation type="journal article" date="2011" name="ISME J.">
        <title>Community ecology of hot spring cyanobacterial mats: predominant populations and their functional potential.</title>
        <authorList>
            <person name="Klatt C.G."/>
            <person name="Wood J.M."/>
            <person name="Rusch D.B."/>
            <person name="Bateson M.M."/>
            <person name="Hamamura N."/>
            <person name="Heidelberg J.F."/>
            <person name="Grossman A.R."/>
            <person name="Bhaya D."/>
            <person name="Cohan F.M."/>
            <person name="Kuhl M."/>
            <person name="Bryant D.A."/>
            <person name="Ward D.M."/>
        </authorList>
    </citation>
    <scope>NUCLEOTIDE SEQUENCE [LARGE SCALE GENOMIC DNA]</scope>
    <source>
        <strain evidence="14">OS</strain>
    </source>
</reference>
<dbReference type="CDD" id="cd00310">
    <property type="entry name" value="ATP-synt_Fo_a_6"/>
    <property type="match status" value="1"/>
</dbReference>
<evidence type="ECO:0000256" key="10">
    <source>
        <dbReference type="ARBA" id="ARBA00023136"/>
    </source>
</evidence>
<evidence type="ECO:0000256" key="8">
    <source>
        <dbReference type="ARBA" id="ARBA00022989"/>
    </source>
</evidence>
<evidence type="ECO:0000256" key="1">
    <source>
        <dbReference type="ARBA" id="ARBA00004141"/>
    </source>
</evidence>
<feature type="transmembrane region" description="Helical" evidence="12">
    <location>
        <begin position="205"/>
        <end position="224"/>
    </location>
</feature>
<feature type="transmembrane region" description="Helical" evidence="12">
    <location>
        <begin position="137"/>
        <end position="161"/>
    </location>
</feature>
<evidence type="ECO:0000256" key="3">
    <source>
        <dbReference type="ARBA" id="ARBA00022448"/>
    </source>
</evidence>
<evidence type="ECO:0000256" key="13">
    <source>
        <dbReference type="RuleBase" id="RU000483"/>
    </source>
</evidence>
<feature type="transmembrane region" description="Helical" evidence="12">
    <location>
        <begin position="271"/>
        <end position="293"/>
    </location>
</feature>
<proteinExistence type="inferred from homology"/>
<dbReference type="HAMAP" id="MF_01393">
    <property type="entry name" value="ATP_synth_a_bact"/>
    <property type="match status" value="1"/>
</dbReference>
<keyword evidence="4" id="KW-0997">Cell inner membrane</keyword>
<dbReference type="PROSITE" id="PS00449">
    <property type="entry name" value="ATPASE_A"/>
    <property type="match status" value="1"/>
</dbReference>
<dbReference type="EMBL" id="PHFL01000045">
    <property type="protein sequence ID" value="RFM24177.1"/>
    <property type="molecule type" value="Genomic_DNA"/>
</dbReference>
<dbReference type="SUPFAM" id="SSF81336">
    <property type="entry name" value="F1F0 ATP synthase subunit A"/>
    <property type="match status" value="1"/>
</dbReference>
<dbReference type="GO" id="GO:0046933">
    <property type="term" value="F:proton-transporting ATP synthase activity, rotational mechanism"/>
    <property type="evidence" value="ECO:0007669"/>
    <property type="project" value="UniProtKB-UniRule"/>
</dbReference>
<comment type="caution">
    <text evidence="14">The sequence shown here is derived from an EMBL/GenBank/DDBJ whole genome shotgun (WGS) entry which is preliminary data.</text>
</comment>
<dbReference type="Pfam" id="PF00119">
    <property type="entry name" value="ATP-synt_A"/>
    <property type="match status" value="1"/>
</dbReference>
<gene>
    <name evidence="12 14" type="primary">atpB</name>
    <name evidence="14" type="ORF">D0433_06820</name>
</gene>
<dbReference type="Gene3D" id="1.20.120.220">
    <property type="entry name" value="ATP synthase, F0 complex, subunit A"/>
    <property type="match status" value="1"/>
</dbReference>
<comment type="subcellular location">
    <subcellularLocation>
        <location evidence="12 13">Cell membrane</location>
        <topology evidence="12 13">Multi-pass membrane protein</topology>
    </subcellularLocation>
    <subcellularLocation>
        <location evidence="1">Membrane</location>
        <topology evidence="1">Multi-pass membrane protein</topology>
    </subcellularLocation>
</comment>
<keyword evidence="12" id="KW-1003">Cell membrane</keyword>
<comment type="function">
    <text evidence="12 13">Key component of the proton channel; it plays a direct role in the translocation of protons across the membrane.</text>
</comment>
<evidence type="ECO:0000256" key="9">
    <source>
        <dbReference type="ARBA" id="ARBA00023065"/>
    </source>
</evidence>
<evidence type="ECO:0000256" key="6">
    <source>
        <dbReference type="ARBA" id="ARBA00022692"/>
    </source>
</evidence>
<feature type="transmembrane region" description="Helical" evidence="12">
    <location>
        <begin position="167"/>
        <end position="185"/>
    </location>
</feature>
<dbReference type="GO" id="GO:0005886">
    <property type="term" value="C:plasma membrane"/>
    <property type="evidence" value="ECO:0007669"/>
    <property type="project" value="UniProtKB-SubCell"/>
</dbReference>
<evidence type="ECO:0000256" key="2">
    <source>
        <dbReference type="ARBA" id="ARBA00006810"/>
    </source>
</evidence>
<dbReference type="Proteomes" id="UP000266389">
    <property type="component" value="Unassembled WGS sequence"/>
</dbReference>
<keyword evidence="9 12" id="KW-0406">Ion transport</keyword>
<keyword evidence="6 12" id="KW-0812">Transmembrane</keyword>
<protein>
    <recommendedName>
        <fullName evidence="12 13">ATP synthase subunit a</fullName>
    </recommendedName>
    <alternativeName>
        <fullName evidence="12">ATP synthase F0 sector subunit a</fullName>
    </alternativeName>
    <alternativeName>
        <fullName evidence="12">F-ATPase subunit 6</fullName>
    </alternativeName>
</protein>
<keyword evidence="5 12" id="KW-0138">CF(0)</keyword>
<comment type="similarity">
    <text evidence="2 12 13">Belongs to the ATPase A chain family.</text>
</comment>
<dbReference type="GO" id="GO:0045259">
    <property type="term" value="C:proton-transporting ATP synthase complex"/>
    <property type="evidence" value="ECO:0007669"/>
    <property type="project" value="UniProtKB-KW"/>
</dbReference>
<organism evidence="14 15">
    <name type="scientific">Candidatus Thermochlorobacter aerophilus</name>
    <dbReference type="NCBI Taxonomy" id="1868324"/>
    <lineage>
        <taxon>Bacteria</taxon>
        <taxon>Pseudomonadati</taxon>
        <taxon>Chlorobiota</taxon>
        <taxon>Chlorobiia</taxon>
        <taxon>Chlorobiales</taxon>
        <taxon>Candidatus Thermochlorobacteriaceae</taxon>
        <taxon>Candidatus Thermochlorobacter</taxon>
    </lineage>
</organism>
<dbReference type="GO" id="GO:0016787">
    <property type="term" value="F:hydrolase activity"/>
    <property type="evidence" value="ECO:0007669"/>
    <property type="project" value="UniProtKB-KW"/>
</dbReference>
<evidence type="ECO:0000256" key="11">
    <source>
        <dbReference type="ARBA" id="ARBA00023310"/>
    </source>
</evidence>